<dbReference type="GO" id="GO:0016301">
    <property type="term" value="F:kinase activity"/>
    <property type="evidence" value="ECO:0007669"/>
    <property type="project" value="UniProtKB-KW"/>
</dbReference>
<evidence type="ECO:0000313" key="1">
    <source>
        <dbReference type="EMBL" id="EPN49701.1"/>
    </source>
</evidence>
<comment type="caution">
    <text evidence="1">The sequence shown here is derived from an EMBL/GenBank/DDBJ whole genome shotgun (WGS) entry which is preliminary data.</text>
</comment>
<keyword evidence="1" id="KW-0418">Kinase</keyword>
<feature type="non-terminal residue" evidence="1">
    <location>
        <position position="92"/>
    </location>
</feature>
<evidence type="ECO:0000313" key="2">
    <source>
        <dbReference type="Proteomes" id="UP000018849"/>
    </source>
</evidence>
<reference evidence="1 2" key="1">
    <citation type="journal article" date="2013" name="PLoS Pathog.">
        <title>Genomic analysis of the Kiwifruit pathogen Pseudomonas syringae pv. actinidiae provides insight into the origins of an emergent plant disease.</title>
        <authorList>
            <person name="McCann H.C."/>
            <person name="Rikkerink E.H."/>
            <person name="Bertels F."/>
            <person name="Fiers M."/>
            <person name="Lu A."/>
            <person name="Rees-George J."/>
            <person name="Andersen M.T."/>
            <person name="Gleave A.P."/>
            <person name="Haubold B."/>
            <person name="Wohlers M.W."/>
            <person name="Guttman D.S."/>
            <person name="Wang P.W."/>
            <person name="Straub C."/>
            <person name="Vanneste J.L."/>
            <person name="Rainey P.B."/>
            <person name="Templeton M.D."/>
        </authorList>
    </citation>
    <scope>NUCLEOTIDE SEQUENCE [LARGE SCALE GENOMIC DNA]</scope>
    <source>
        <strain evidence="1 2">ICMP 19096</strain>
    </source>
</reference>
<gene>
    <name evidence="1" type="ORF">A245_27789</name>
</gene>
<dbReference type="EMBL" id="AOKF01002383">
    <property type="protein sequence ID" value="EPN49701.1"/>
    <property type="molecule type" value="Genomic_DNA"/>
</dbReference>
<dbReference type="Proteomes" id="UP000018849">
    <property type="component" value="Unassembled WGS sequence"/>
</dbReference>
<name>A0A656JSQ6_PSESF</name>
<sequence length="92" mass="10576">MRSLFWRILASFWLAIALVAGLSVLLGHMLDQDAWILNRHPVLNSLPENWTQRFEENGANSAQDFLQDIKRRNRIDVQVLSDSGEPVIRGTF</sequence>
<accession>A0A656JSQ6</accession>
<protein>
    <submittedName>
        <fullName evidence="1">Sensor histidine kinase</fullName>
    </submittedName>
</protein>
<keyword evidence="1" id="KW-0808">Transferase</keyword>
<proteinExistence type="predicted"/>
<dbReference type="AlphaFoldDB" id="A0A656JSQ6"/>
<organism evidence="1 2">
    <name type="scientific">Pseudomonas syringae pv. actinidiae ICMP 19096</name>
    <dbReference type="NCBI Taxonomy" id="1194405"/>
    <lineage>
        <taxon>Bacteria</taxon>
        <taxon>Pseudomonadati</taxon>
        <taxon>Pseudomonadota</taxon>
        <taxon>Gammaproteobacteria</taxon>
        <taxon>Pseudomonadales</taxon>
        <taxon>Pseudomonadaceae</taxon>
        <taxon>Pseudomonas</taxon>
        <taxon>Pseudomonas syringae</taxon>
    </lineage>
</organism>